<dbReference type="Gene3D" id="2.40.100.20">
    <property type="match status" value="1"/>
</dbReference>
<dbReference type="SUPFAM" id="SSF50891">
    <property type="entry name" value="Cyclophilin-like"/>
    <property type="match status" value="1"/>
</dbReference>
<reference evidence="4 5" key="1">
    <citation type="submission" date="2013-02" db="EMBL/GenBank/DDBJ databases">
        <title>The Genome Sequence of Enterococcus pallens BAA-351.</title>
        <authorList>
            <consortium name="The Broad Institute Genome Sequencing Platform"/>
            <consortium name="The Broad Institute Genome Sequencing Center for Infectious Disease"/>
            <person name="Earl A.M."/>
            <person name="Gilmore M.S."/>
            <person name="Lebreton F."/>
            <person name="Walker B."/>
            <person name="Young S.K."/>
            <person name="Zeng Q."/>
            <person name="Gargeya S."/>
            <person name="Fitzgerald M."/>
            <person name="Haas B."/>
            <person name="Abouelleil A."/>
            <person name="Alvarado L."/>
            <person name="Arachchi H.M."/>
            <person name="Berlin A.M."/>
            <person name="Chapman S.B."/>
            <person name="Dewar J."/>
            <person name="Goldberg J."/>
            <person name="Griggs A."/>
            <person name="Gujja S."/>
            <person name="Hansen M."/>
            <person name="Howarth C."/>
            <person name="Imamovic A."/>
            <person name="Larimer J."/>
            <person name="McCowan C."/>
            <person name="Murphy C."/>
            <person name="Neiman D."/>
            <person name="Pearson M."/>
            <person name="Priest M."/>
            <person name="Roberts A."/>
            <person name="Saif S."/>
            <person name="Shea T."/>
            <person name="Sisk P."/>
            <person name="Sykes S."/>
            <person name="Wortman J."/>
            <person name="Nusbaum C."/>
            <person name="Birren B."/>
        </authorList>
    </citation>
    <scope>NUCLEOTIDE SEQUENCE [LARGE SCALE GENOMIC DNA]</scope>
    <source>
        <strain evidence="4 5">ATCC BAA-351</strain>
    </source>
</reference>
<feature type="signal peptide" evidence="2">
    <location>
        <begin position="1"/>
        <end position="20"/>
    </location>
</feature>
<dbReference type="InterPro" id="IPR029000">
    <property type="entry name" value="Cyclophilin-like_dom_sf"/>
</dbReference>
<keyword evidence="2" id="KW-0732">Signal</keyword>
<comment type="caution">
    <text evidence="4">The sequence shown here is derived from an EMBL/GenBank/DDBJ whole genome shotgun (WGS) entry which is preliminary data.</text>
</comment>
<dbReference type="HOGENOM" id="CLU_099043_0_0_9"/>
<dbReference type="AlphaFoldDB" id="R2SMM9"/>
<dbReference type="InterPro" id="IPR041183">
    <property type="entry name" value="Cyclophilin-like"/>
</dbReference>
<dbReference type="Proteomes" id="UP000013782">
    <property type="component" value="Unassembled WGS sequence"/>
</dbReference>
<evidence type="ECO:0000259" key="3">
    <source>
        <dbReference type="Pfam" id="PF18050"/>
    </source>
</evidence>
<feature type="domain" description="Cyclophilin-like" evidence="3">
    <location>
        <begin position="65"/>
        <end position="173"/>
    </location>
</feature>
<evidence type="ECO:0000256" key="1">
    <source>
        <dbReference type="SAM" id="MobiDB-lite"/>
    </source>
</evidence>
<evidence type="ECO:0000313" key="5">
    <source>
        <dbReference type="Proteomes" id="UP000013782"/>
    </source>
</evidence>
<feature type="chain" id="PRO_5038696006" description="Cyclophilin-like domain-containing protein" evidence="2">
    <location>
        <begin position="21"/>
        <end position="176"/>
    </location>
</feature>
<name>R2SMM9_9ENTE</name>
<protein>
    <recommendedName>
        <fullName evidence="3">Cyclophilin-like domain-containing protein</fullName>
    </recommendedName>
</protein>
<dbReference type="EMBL" id="AJAQ01000015">
    <property type="protein sequence ID" value="EOH94146.1"/>
    <property type="molecule type" value="Genomic_DNA"/>
</dbReference>
<dbReference type="Pfam" id="PF18050">
    <property type="entry name" value="Cyclophil_like2"/>
    <property type="match status" value="1"/>
</dbReference>
<gene>
    <name evidence="4" type="ORF">UAU_01881</name>
</gene>
<evidence type="ECO:0000256" key="2">
    <source>
        <dbReference type="SAM" id="SignalP"/>
    </source>
</evidence>
<organism evidence="4 5">
    <name type="scientific">Enterococcus pallens ATCC BAA-351</name>
    <dbReference type="NCBI Taxonomy" id="1158607"/>
    <lineage>
        <taxon>Bacteria</taxon>
        <taxon>Bacillati</taxon>
        <taxon>Bacillota</taxon>
        <taxon>Bacilli</taxon>
        <taxon>Lactobacillales</taxon>
        <taxon>Enterococcaceae</taxon>
        <taxon>Enterococcus</taxon>
    </lineage>
</organism>
<dbReference type="PATRIC" id="fig|1158607.3.peg.1849"/>
<proteinExistence type="predicted"/>
<dbReference type="PROSITE" id="PS51257">
    <property type="entry name" value="PROKAR_LIPOPROTEIN"/>
    <property type="match status" value="1"/>
</dbReference>
<dbReference type="STRING" id="160454.RV10_GL003809"/>
<accession>R2SMM9</accession>
<keyword evidence="5" id="KW-1185">Reference proteome</keyword>
<dbReference type="eggNOG" id="COG4925">
    <property type="taxonomic scope" value="Bacteria"/>
</dbReference>
<dbReference type="RefSeq" id="WP_010756875.1">
    <property type="nucleotide sequence ID" value="NZ_ASWD01000001.1"/>
</dbReference>
<evidence type="ECO:0000313" key="4">
    <source>
        <dbReference type="EMBL" id="EOH94146.1"/>
    </source>
</evidence>
<sequence>MKKYIPILLLSFILSGCSLSSLNETASSTSEAYTSSTNQDSLNQTSSSAQHLESEENETMTNLSIKVGNEKFHATFIDNATSRAFKDKLPMTLDMDELNGNEKFFYLSEKLPTNTERIGAIQNGDLMLYGTDCLVLFYKSFSTSYSYSRIARVDDPSGLAQALGRRGVVVTFELVG</sequence>
<feature type="region of interest" description="Disordered" evidence="1">
    <location>
        <begin position="31"/>
        <end position="59"/>
    </location>
</feature>
<feature type="compositionally biased region" description="Polar residues" evidence="1">
    <location>
        <begin position="38"/>
        <end position="51"/>
    </location>
</feature>